<feature type="region of interest" description="Disordered" evidence="1">
    <location>
        <begin position="41"/>
        <end position="60"/>
    </location>
</feature>
<feature type="compositionally biased region" description="Pro residues" evidence="1">
    <location>
        <begin position="46"/>
        <end position="55"/>
    </location>
</feature>
<protein>
    <recommendedName>
        <fullName evidence="5">Transmembrane protein</fullName>
    </recommendedName>
</protein>
<comment type="caution">
    <text evidence="3">The sequence shown here is derived from an EMBL/GenBank/DDBJ whole genome shotgun (WGS) entry which is preliminary data.</text>
</comment>
<accession>A0AAN8AL06</accession>
<keyword evidence="2" id="KW-0472">Membrane</keyword>
<keyword evidence="2" id="KW-0812">Transmembrane</keyword>
<sequence length="76" mass="8194">MVRRRSGSGSGSRRQCTPLMFAGTLGCAFVCPLWVFLPPRSRRRSPPPPGCPPLPSTARIHGEPMSVFLTPGLESS</sequence>
<evidence type="ECO:0000256" key="2">
    <source>
        <dbReference type="SAM" id="Phobius"/>
    </source>
</evidence>
<gene>
    <name evidence="3" type="ORF">PBY51_020770</name>
</gene>
<name>A0AAN8AL06_ELEMC</name>
<keyword evidence="4" id="KW-1185">Reference proteome</keyword>
<dbReference type="EMBL" id="JAUZQC010000009">
    <property type="protein sequence ID" value="KAK5866591.1"/>
    <property type="molecule type" value="Genomic_DNA"/>
</dbReference>
<evidence type="ECO:0000313" key="3">
    <source>
        <dbReference type="EMBL" id="KAK5866591.1"/>
    </source>
</evidence>
<feature type="transmembrane region" description="Helical" evidence="2">
    <location>
        <begin position="20"/>
        <end position="37"/>
    </location>
</feature>
<dbReference type="PROSITE" id="PS51257">
    <property type="entry name" value="PROKAR_LIPOPROTEIN"/>
    <property type="match status" value="1"/>
</dbReference>
<proteinExistence type="predicted"/>
<reference evidence="3 4" key="1">
    <citation type="journal article" date="2023" name="Genes (Basel)">
        <title>Chromosome-Level Genome Assembly and Circadian Gene Repertoire of the Patagonia Blennie Eleginops maclovinus-The Closest Ancestral Proxy of Antarctic Cryonotothenioids.</title>
        <authorList>
            <person name="Cheng C.C."/>
            <person name="Rivera-Colon A.G."/>
            <person name="Minhas B.F."/>
            <person name="Wilson L."/>
            <person name="Rayamajhi N."/>
            <person name="Vargas-Chacoff L."/>
            <person name="Catchen J.M."/>
        </authorList>
    </citation>
    <scope>NUCLEOTIDE SEQUENCE [LARGE SCALE GENOMIC DNA]</scope>
    <source>
        <strain evidence="3">JMC-PN-2008</strain>
    </source>
</reference>
<reference evidence="3 4" key="2">
    <citation type="journal article" date="2023" name="Mol. Biol. Evol.">
        <title>Genomics of Secondarily Temperate Adaptation in the Only Non-Antarctic Icefish.</title>
        <authorList>
            <person name="Rivera-Colon A.G."/>
            <person name="Rayamajhi N."/>
            <person name="Minhas B.F."/>
            <person name="Madrigal G."/>
            <person name="Bilyk K.T."/>
            <person name="Yoon V."/>
            <person name="Hune M."/>
            <person name="Gregory S."/>
            <person name="Cheng C.H.C."/>
            <person name="Catchen J.M."/>
        </authorList>
    </citation>
    <scope>NUCLEOTIDE SEQUENCE [LARGE SCALE GENOMIC DNA]</scope>
    <source>
        <strain evidence="3">JMC-PN-2008</strain>
    </source>
</reference>
<dbReference type="Proteomes" id="UP001346869">
    <property type="component" value="Unassembled WGS sequence"/>
</dbReference>
<evidence type="ECO:0000256" key="1">
    <source>
        <dbReference type="SAM" id="MobiDB-lite"/>
    </source>
</evidence>
<dbReference type="AlphaFoldDB" id="A0AAN8AL06"/>
<evidence type="ECO:0008006" key="5">
    <source>
        <dbReference type="Google" id="ProtNLM"/>
    </source>
</evidence>
<organism evidence="3 4">
    <name type="scientific">Eleginops maclovinus</name>
    <name type="common">Patagonian blennie</name>
    <name type="synonym">Eleginus maclovinus</name>
    <dbReference type="NCBI Taxonomy" id="56733"/>
    <lineage>
        <taxon>Eukaryota</taxon>
        <taxon>Metazoa</taxon>
        <taxon>Chordata</taxon>
        <taxon>Craniata</taxon>
        <taxon>Vertebrata</taxon>
        <taxon>Euteleostomi</taxon>
        <taxon>Actinopterygii</taxon>
        <taxon>Neopterygii</taxon>
        <taxon>Teleostei</taxon>
        <taxon>Neoteleostei</taxon>
        <taxon>Acanthomorphata</taxon>
        <taxon>Eupercaria</taxon>
        <taxon>Perciformes</taxon>
        <taxon>Notothenioidei</taxon>
        <taxon>Eleginopidae</taxon>
        <taxon>Eleginops</taxon>
    </lineage>
</organism>
<keyword evidence="2" id="KW-1133">Transmembrane helix</keyword>
<evidence type="ECO:0000313" key="4">
    <source>
        <dbReference type="Proteomes" id="UP001346869"/>
    </source>
</evidence>